<reference evidence="2 3" key="1">
    <citation type="journal article" date="2012" name="Science">
        <title>The Paleozoic origin of enzymatic lignin decomposition reconstructed from 31 fungal genomes.</title>
        <authorList>
            <person name="Floudas D."/>
            <person name="Binder M."/>
            <person name="Riley R."/>
            <person name="Barry K."/>
            <person name="Blanchette R.A."/>
            <person name="Henrissat B."/>
            <person name="Martinez A.T."/>
            <person name="Otillar R."/>
            <person name="Spatafora J.W."/>
            <person name="Yadav J.S."/>
            <person name="Aerts A."/>
            <person name="Benoit I."/>
            <person name="Boyd A."/>
            <person name="Carlson A."/>
            <person name="Copeland A."/>
            <person name="Coutinho P.M."/>
            <person name="de Vries R.P."/>
            <person name="Ferreira P."/>
            <person name="Findley K."/>
            <person name="Foster B."/>
            <person name="Gaskell J."/>
            <person name="Glotzer D."/>
            <person name="Gorecki P."/>
            <person name="Heitman J."/>
            <person name="Hesse C."/>
            <person name="Hori C."/>
            <person name="Igarashi K."/>
            <person name="Jurgens J.A."/>
            <person name="Kallen N."/>
            <person name="Kersten P."/>
            <person name="Kohler A."/>
            <person name="Kuees U."/>
            <person name="Kumar T.K.A."/>
            <person name="Kuo A."/>
            <person name="LaButti K."/>
            <person name="Larrondo L.F."/>
            <person name="Lindquist E."/>
            <person name="Ling A."/>
            <person name="Lombard V."/>
            <person name="Lucas S."/>
            <person name="Lundell T."/>
            <person name="Martin R."/>
            <person name="McLaughlin D.J."/>
            <person name="Morgenstern I."/>
            <person name="Morin E."/>
            <person name="Murat C."/>
            <person name="Nagy L.G."/>
            <person name="Nolan M."/>
            <person name="Ohm R.A."/>
            <person name="Patyshakuliyeva A."/>
            <person name="Rokas A."/>
            <person name="Ruiz-Duenas F.J."/>
            <person name="Sabat G."/>
            <person name="Salamov A."/>
            <person name="Samejima M."/>
            <person name="Schmutz J."/>
            <person name="Slot J.C."/>
            <person name="St John F."/>
            <person name="Stenlid J."/>
            <person name="Sun H."/>
            <person name="Sun S."/>
            <person name="Syed K."/>
            <person name="Tsang A."/>
            <person name="Wiebenga A."/>
            <person name="Young D."/>
            <person name="Pisabarro A."/>
            <person name="Eastwood D.C."/>
            <person name="Martin F."/>
            <person name="Cullen D."/>
            <person name="Grigoriev I.V."/>
            <person name="Hibbett D.S."/>
        </authorList>
    </citation>
    <scope>NUCLEOTIDE SEQUENCE [LARGE SCALE GENOMIC DNA]</scope>
    <source>
        <strain evidence="2 3">MD-104</strain>
    </source>
</reference>
<dbReference type="EMBL" id="KB468053">
    <property type="protein sequence ID" value="PCH39931.1"/>
    <property type="molecule type" value="Genomic_DNA"/>
</dbReference>
<evidence type="ECO:0000256" key="1">
    <source>
        <dbReference type="SAM" id="MobiDB-lite"/>
    </source>
</evidence>
<proteinExistence type="predicted"/>
<feature type="region of interest" description="Disordered" evidence="1">
    <location>
        <begin position="343"/>
        <end position="389"/>
    </location>
</feature>
<evidence type="ECO:0000313" key="2">
    <source>
        <dbReference type="EMBL" id="PCH39931.1"/>
    </source>
</evidence>
<feature type="compositionally biased region" description="Basic and acidic residues" evidence="1">
    <location>
        <begin position="343"/>
        <end position="379"/>
    </location>
</feature>
<evidence type="ECO:0000313" key="3">
    <source>
        <dbReference type="Proteomes" id="UP000218811"/>
    </source>
</evidence>
<sequence>MPIPKSLAHRARISALVSSLKPTRLRTSVFDLLAHRIPTLWTLYRGLLRNAPTERIRWRIQVMFRREKSMRKAIDVRVTLVRYHRWLEFFVAAKKGDAHKQAVLQRYSQMLIAKEKKQKMKEMLIEAFEWQRKLATRPILTGSYLRPTLYNGPLPQMRPLPLHIAGLIHSRRKRREKRMTEFLELNKLKDDLVKEREFERRLGSIARRERVHFKSEFSEHYSDWVEAINVRLTEILETFRRDEARLTMPYPPEMLVQIKNARREKIANKTRELERERHGIITKRAVHRKMQGPTAHVWATMTERERRMDQISRSVSEVGYVAQVKRALGFKFRDPNAWKAEMGRKEDKERLDKMLQKIRAENERRSSNTEESSKVDEPRNPSPGPERNQ</sequence>
<dbReference type="OrthoDB" id="2571149at2759"/>
<keyword evidence="3" id="KW-1185">Reference proteome</keyword>
<dbReference type="STRING" id="742152.A0A2H3JDH2"/>
<organism evidence="2 3">
    <name type="scientific">Wolfiporia cocos (strain MD-104)</name>
    <name type="common">Brown rot fungus</name>
    <dbReference type="NCBI Taxonomy" id="742152"/>
    <lineage>
        <taxon>Eukaryota</taxon>
        <taxon>Fungi</taxon>
        <taxon>Dikarya</taxon>
        <taxon>Basidiomycota</taxon>
        <taxon>Agaricomycotina</taxon>
        <taxon>Agaricomycetes</taxon>
        <taxon>Polyporales</taxon>
        <taxon>Phaeolaceae</taxon>
        <taxon>Wolfiporia</taxon>
    </lineage>
</organism>
<accession>A0A2H3JDH2</accession>
<dbReference type="Proteomes" id="UP000218811">
    <property type="component" value="Unassembled WGS sequence"/>
</dbReference>
<dbReference type="OMA" id="NARCKKE"/>
<gene>
    <name evidence="2" type="ORF">WOLCODRAFT_116386</name>
</gene>
<feature type="compositionally biased region" description="Pro residues" evidence="1">
    <location>
        <begin position="380"/>
        <end position="389"/>
    </location>
</feature>
<dbReference type="AlphaFoldDB" id="A0A2H3JDH2"/>
<name>A0A2H3JDH2_WOLCO</name>
<protein>
    <submittedName>
        <fullName evidence="2">Uncharacterized protein</fullName>
    </submittedName>
</protein>